<feature type="domain" description="CAAX prenyl protease 2/Lysostaphin resistance protein A-like" evidence="2">
    <location>
        <begin position="119"/>
        <end position="217"/>
    </location>
</feature>
<feature type="transmembrane region" description="Helical" evidence="1">
    <location>
        <begin position="78"/>
        <end position="99"/>
    </location>
</feature>
<sequence>MRNSTQLTIAPFLTLTAGLSVPFWILHQLRPIALLPGLPLSALAALAPSVSAVYLQYTRNGKDAAILLLNRSSDLRRLHHPMWLLAHIGLNPLVTLAAYKTMQLRGTLLPPFSPVNAKTAALLVVFFVFALGEEIGWSGYAVEPCVSALGTFAGGALLGAITSAWHVVPLLQAGRSPSWIAWWTLRSTMSRVVATWLYVRAGPSVVAAALDHAMSNLCWQMFPIHGSLWDPKDIAQVSLVAVALVGILDRLL</sequence>
<feature type="transmembrane region" description="Helical" evidence="1">
    <location>
        <begin position="32"/>
        <end position="57"/>
    </location>
</feature>
<dbReference type="AlphaFoldDB" id="A0A139A833"/>
<dbReference type="GO" id="GO:0004175">
    <property type="term" value="F:endopeptidase activity"/>
    <property type="evidence" value="ECO:0007669"/>
    <property type="project" value="UniProtKB-ARBA"/>
</dbReference>
<feature type="transmembrane region" description="Helical" evidence="1">
    <location>
        <begin position="7"/>
        <end position="26"/>
    </location>
</feature>
<evidence type="ECO:0000259" key="2">
    <source>
        <dbReference type="Pfam" id="PF02517"/>
    </source>
</evidence>
<evidence type="ECO:0000256" key="1">
    <source>
        <dbReference type="SAM" id="Phobius"/>
    </source>
</evidence>
<protein>
    <recommendedName>
        <fullName evidence="2">CAAX prenyl protease 2/Lysostaphin resistance protein A-like domain-containing protein</fullName>
    </recommendedName>
</protein>
<keyword evidence="1" id="KW-0812">Transmembrane</keyword>
<evidence type="ECO:0000313" key="3">
    <source>
        <dbReference type="EMBL" id="KXS12864.1"/>
    </source>
</evidence>
<dbReference type="Proteomes" id="UP000070544">
    <property type="component" value="Unassembled WGS sequence"/>
</dbReference>
<keyword evidence="4" id="KW-1185">Reference proteome</keyword>
<evidence type="ECO:0000313" key="4">
    <source>
        <dbReference type="Proteomes" id="UP000070544"/>
    </source>
</evidence>
<organism evidence="3 4">
    <name type="scientific">Gonapodya prolifera (strain JEL478)</name>
    <name type="common">Monoblepharis prolifera</name>
    <dbReference type="NCBI Taxonomy" id="1344416"/>
    <lineage>
        <taxon>Eukaryota</taxon>
        <taxon>Fungi</taxon>
        <taxon>Fungi incertae sedis</taxon>
        <taxon>Chytridiomycota</taxon>
        <taxon>Chytridiomycota incertae sedis</taxon>
        <taxon>Monoblepharidomycetes</taxon>
        <taxon>Monoblepharidales</taxon>
        <taxon>Gonapodyaceae</taxon>
        <taxon>Gonapodya</taxon>
    </lineage>
</organism>
<dbReference type="GO" id="GO:0080120">
    <property type="term" value="P:CAAX-box protein maturation"/>
    <property type="evidence" value="ECO:0007669"/>
    <property type="project" value="UniProtKB-ARBA"/>
</dbReference>
<dbReference type="EMBL" id="KQ965784">
    <property type="protein sequence ID" value="KXS12864.1"/>
    <property type="molecule type" value="Genomic_DNA"/>
</dbReference>
<accession>A0A139A833</accession>
<name>A0A139A833_GONPJ</name>
<dbReference type="InterPro" id="IPR003675">
    <property type="entry name" value="Rce1/LyrA-like_dom"/>
</dbReference>
<gene>
    <name evidence="3" type="ORF">M427DRAFT_389895</name>
</gene>
<keyword evidence="1" id="KW-1133">Transmembrane helix</keyword>
<dbReference type="Pfam" id="PF02517">
    <property type="entry name" value="Rce1-like"/>
    <property type="match status" value="1"/>
</dbReference>
<proteinExistence type="predicted"/>
<keyword evidence="1" id="KW-0472">Membrane</keyword>
<reference evidence="3 4" key="1">
    <citation type="journal article" date="2015" name="Genome Biol. Evol.">
        <title>Phylogenomic analyses indicate that early fungi evolved digesting cell walls of algal ancestors of land plants.</title>
        <authorList>
            <person name="Chang Y."/>
            <person name="Wang S."/>
            <person name="Sekimoto S."/>
            <person name="Aerts A.L."/>
            <person name="Choi C."/>
            <person name="Clum A."/>
            <person name="LaButti K.M."/>
            <person name="Lindquist E.A."/>
            <person name="Yee Ngan C."/>
            <person name="Ohm R.A."/>
            <person name="Salamov A.A."/>
            <person name="Grigoriev I.V."/>
            <person name="Spatafora J.W."/>
            <person name="Berbee M.L."/>
        </authorList>
    </citation>
    <scope>NUCLEOTIDE SEQUENCE [LARGE SCALE GENOMIC DNA]</scope>
    <source>
        <strain evidence="3 4">JEL478</strain>
    </source>
</reference>
<feature type="transmembrane region" description="Helical" evidence="1">
    <location>
        <begin position="149"/>
        <end position="168"/>
    </location>
</feature>
<feature type="transmembrane region" description="Helical" evidence="1">
    <location>
        <begin position="119"/>
        <end position="137"/>
    </location>
</feature>
<dbReference type="OrthoDB" id="10578312at2759"/>